<dbReference type="GO" id="GO:0016491">
    <property type="term" value="F:oxidoreductase activity"/>
    <property type="evidence" value="ECO:0007669"/>
    <property type="project" value="InterPro"/>
</dbReference>
<dbReference type="Pfam" id="PF01593">
    <property type="entry name" value="Amino_oxidase"/>
    <property type="match status" value="1"/>
</dbReference>
<dbReference type="STRING" id="1764295.A0A5B8MQU1"/>
<dbReference type="InterPro" id="IPR036188">
    <property type="entry name" value="FAD/NAD-bd_sf"/>
</dbReference>
<feature type="domain" description="Amine oxidase" evidence="1">
    <location>
        <begin position="67"/>
        <end position="561"/>
    </location>
</feature>
<dbReference type="PANTHER" id="PTHR46313:SF6">
    <property type="entry name" value="FAD_NAD(P)-BINDING OXIDOREDUCTASE FAMILY PROTEIN"/>
    <property type="match status" value="1"/>
</dbReference>
<dbReference type="Gene3D" id="3.50.50.60">
    <property type="entry name" value="FAD/NAD(P)-binding domain"/>
    <property type="match status" value="2"/>
</dbReference>
<evidence type="ECO:0000259" key="1">
    <source>
        <dbReference type="Pfam" id="PF01593"/>
    </source>
</evidence>
<dbReference type="GO" id="GO:0016116">
    <property type="term" value="P:carotenoid metabolic process"/>
    <property type="evidence" value="ECO:0007669"/>
    <property type="project" value="InterPro"/>
</dbReference>
<dbReference type="OrthoDB" id="7777654at2759"/>
<evidence type="ECO:0000313" key="3">
    <source>
        <dbReference type="Proteomes" id="UP000316726"/>
    </source>
</evidence>
<dbReference type="SUPFAM" id="SSF51905">
    <property type="entry name" value="FAD/NAD(P)-binding domain"/>
    <property type="match status" value="1"/>
</dbReference>
<organism evidence="2 3">
    <name type="scientific">Chloropicon primus</name>
    <dbReference type="NCBI Taxonomy" id="1764295"/>
    <lineage>
        <taxon>Eukaryota</taxon>
        <taxon>Viridiplantae</taxon>
        <taxon>Chlorophyta</taxon>
        <taxon>Chloropicophyceae</taxon>
        <taxon>Chloropicales</taxon>
        <taxon>Chloropicaceae</taxon>
        <taxon>Chloropicon</taxon>
    </lineage>
</organism>
<evidence type="ECO:0000313" key="2">
    <source>
        <dbReference type="EMBL" id="QDZ21985.1"/>
    </source>
</evidence>
<dbReference type="InterPro" id="IPR045892">
    <property type="entry name" value="CrtISO-like"/>
</dbReference>
<protein>
    <submittedName>
        <fullName evidence="2">Amine oxidase</fullName>
    </submittedName>
</protein>
<dbReference type="AlphaFoldDB" id="A0A5B8MQU1"/>
<dbReference type="Proteomes" id="UP000316726">
    <property type="component" value="Chromosome 6"/>
</dbReference>
<sequence>MVKMRMRMRVSQSRGFGLRGGGFRGPRLRLGCEVVASEEPGRRIRRDASVAPPVPSEADVVVIGSGIGGLCCAAVAAKYGFSVAVLESHTIPGGCAHSFKREGYEFDSGPSFFAGIGAGGKSNNALKQVLDLVGEEVECAEYRGWNAHLPEGLFACENNEESYLRELRKYGGDDAVREWKALSAAMGPLARSAEALSFASLRNDAFAALTVGRSGKAFAKSGILNEGPLDAMNQLNGPFSYLLEKANVRNEFLRNVIDLECFVLSGMVADGTLSPEMAYMYHERHKPDSKLDYPLGGCRAIIDALIRGIEKLGGTVHCGKHVEQIAFSGGRATGVLLKSGQRVSAKKKVVSNASVWDTYSKLVPKSELPGEASKLAHSVPKLNSFMHLHLGIDGEGLPDDLGIHHLVVNSWEGGVDADQNVVNISIPSTLDPSLAPRGKHLVHAYTAANEPYEVWEGVERGTEEYNAMKEERSQCVWAALERVIPDVRERTELKLVGTPLTHARFVRRQSGSYGPGIAAGKQSWPTANTAIDGLLLCGDSTFPGIGVPAVAGSGFIAANSIASPFQHLKLLETLDNL</sequence>
<name>A0A5B8MQU1_9CHLO</name>
<dbReference type="PANTHER" id="PTHR46313">
    <property type="match status" value="1"/>
</dbReference>
<gene>
    <name evidence="2" type="ORF">A3770_06p45030</name>
</gene>
<accession>A0A5B8MQU1</accession>
<keyword evidence="3" id="KW-1185">Reference proteome</keyword>
<proteinExistence type="predicted"/>
<dbReference type="InterPro" id="IPR002937">
    <property type="entry name" value="Amino_oxidase"/>
</dbReference>
<dbReference type="EMBL" id="CP031039">
    <property type="protein sequence ID" value="QDZ21985.1"/>
    <property type="molecule type" value="Genomic_DNA"/>
</dbReference>
<reference evidence="2 3" key="1">
    <citation type="submission" date="2018-07" db="EMBL/GenBank/DDBJ databases">
        <title>The complete nuclear genome of the prasinophyte Chloropicon primus (CCMP1205).</title>
        <authorList>
            <person name="Pombert J.-F."/>
            <person name="Otis C."/>
            <person name="Turmel M."/>
            <person name="Lemieux C."/>
        </authorList>
    </citation>
    <scope>NUCLEOTIDE SEQUENCE [LARGE SCALE GENOMIC DNA]</scope>
    <source>
        <strain evidence="2 3">CCMP1205</strain>
    </source>
</reference>